<organism evidence="1 2">
    <name type="scientific">Puniceibacterium antarcticum</name>
    <dbReference type="NCBI Taxonomy" id="1206336"/>
    <lineage>
        <taxon>Bacteria</taxon>
        <taxon>Pseudomonadati</taxon>
        <taxon>Pseudomonadota</taxon>
        <taxon>Alphaproteobacteria</taxon>
        <taxon>Rhodobacterales</taxon>
        <taxon>Paracoccaceae</taxon>
        <taxon>Puniceibacterium</taxon>
    </lineage>
</organism>
<keyword evidence="2" id="KW-1185">Reference proteome</keyword>
<sequence>MNAHFRAACFDALSSGTPIVILAPHPDDESLGCGGLLAEGFRQHGAHVICVTDRSASHPNSKEWPPERLALRRRQEFETAIAQLGGKPADTTWLGLKDSQLHAYDPCQIATDIESIVARIGARCVFAPATEDHHADHKTTARIARTLVLLDPDLTLYSYPVWCRWDDRDFATNIQKHDPVHFDIARHRARKAAAIRAHESQLGSCITDDPDGFRLDPRFVAKFIDEDEIFWRTPI</sequence>
<dbReference type="InterPro" id="IPR003737">
    <property type="entry name" value="GlcNAc_PI_deacetylase-related"/>
</dbReference>
<gene>
    <name evidence="1" type="ORF">P775_16525</name>
</gene>
<evidence type="ECO:0000313" key="1">
    <source>
        <dbReference type="EMBL" id="PIL19047.1"/>
    </source>
</evidence>
<dbReference type="RefSeq" id="WP_180287466.1">
    <property type="nucleotide sequence ID" value="NZ_AWWI01000115.1"/>
</dbReference>
<dbReference type="GO" id="GO:0016811">
    <property type="term" value="F:hydrolase activity, acting on carbon-nitrogen (but not peptide) bonds, in linear amides"/>
    <property type="evidence" value="ECO:0007669"/>
    <property type="project" value="TreeGrafter"/>
</dbReference>
<dbReference type="Pfam" id="PF02585">
    <property type="entry name" value="PIG-L"/>
    <property type="match status" value="1"/>
</dbReference>
<dbReference type="PANTHER" id="PTHR12993:SF29">
    <property type="entry name" value="BLR3841 PROTEIN"/>
    <property type="match status" value="1"/>
</dbReference>
<dbReference type="Gene3D" id="3.40.50.10320">
    <property type="entry name" value="LmbE-like"/>
    <property type="match status" value="1"/>
</dbReference>
<evidence type="ECO:0000313" key="2">
    <source>
        <dbReference type="Proteomes" id="UP000231259"/>
    </source>
</evidence>
<protein>
    <recommendedName>
        <fullName evidence="3">PIG-L family deacetylase</fullName>
    </recommendedName>
</protein>
<proteinExistence type="predicted"/>
<dbReference type="AlphaFoldDB" id="A0A2G8RBX9"/>
<dbReference type="PANTHER" id="PTHR12993">
    <property type="entry name" value="N-ACETYLGLUCOSAMINYL-PHOSPHATIDYLINOSITOL DE-N-ACETYLASE-RELATED"/>
    <property type="match status" value="1"/>
</dbReference>
<comment type="caution">
    <text evidence="1">The sequence shown here is derived from an EMBL/GenBank/DDBJ whole genome shotgun (WGS) entry which is preliminary data.</text>
</comment>
<reference evidence="1 2" key="1">
    <citation type="submission" date="2013-09" db="EMBL/GenBank/DDBJ databases">
        <title>Genome sequencing of Phaeobacter antarcticus sp. nov. SM1211.</title>
        <authorList>
            <person name="Zhang X.-Y."/>
            <person name="Liu C."/>
            <person name="Chen X.-L."/>
            <person name="Xie B.-B."/>
            <person name="Qin Q.-L."/>
            <person name="Rong J.-C."/>
            <person name="Zhang Y.-Z."/>
        </authorList>
    </citation>
    <scope>NUCLEOTIDE SEQUENCE [LARGE SCALE GENOMIC DNA]</scope>
    <source>
        <strain evidence="1 2">SM1211</strain>
    </source>
</reference>
<accession>A0A2G8RBX9</accession>
<evidence type="ECO:0008006" key="3">
    <source>
        <dbReference type="Google" id="ProtNLM"/>
    </source>
</evidence>
<dbReference type="Proteomes" id="UP000231259">
    <property type="component" value="Unassembled WGS sequence"/>
</dbReference>
<dbReference type="InterPro" id="IPR024078">
    <property type="entry name" value="LmbE-like_dom_sf"/>
</dbReference>
<dbReference type="SUPFAM" id="SSF102588">
    <property type="entry name" value="LmbE-like"/>
    <property type="match status" value="1"/>
</dbReference>
<dbReference type="EMBL" id="AWWI01000115">
    <property type="protein sequence ID" value="PIL19047.1"/>
    <property type="molecule type" value="Genomic_DNA"/>
</dbReference>
<name>A0A2G8RBX9_9RHOB</name>